<feature type="chain" id="PRO_5026895995" evidence="1">
    <location>
        <begin position="27"/>
        <end position="210"/>
    </location>
</feature>
<keyword evidence="1" id="KW-0732">Signal</keyword>
<name>A0A6J8C4B3_MYTCO</name>
<dbReference type="EMBL" id="CACVKT020004498">
    <property type="protein sequence ID" value="CAC5390301.1"/>
    <property type="molecule type" value="Genomic_DNA"/>
</dbReference>
<reference evidence="2 3" key="1">
    <citation type="submission" date="2020-06" db="EMBL/GenBank/DDBJ databases">
        <authorList>
            <person name="Li R."/>
            <person name="Bekaert M."/>
        </authorList>
    </citation>
    <scope>NUCLEOTIDE SEQUENCE [LARGE SCALE GENOMIC DNA]</scope>
    <source>
        <strain evidence="3">wild</strain>
    </source>
</reference>
<accession>A0A6J8C4B3</accession>
<organism evidence="2 3">
    <name type="scientific">Mytilus coruscus</name>
    <name type="common">Sea mussel</name>
    <dbReference type="NCBI Taxonomy" id="42192"/>
    <lineage>
        <taxon>Eukaryota</taxon>
        <taxon>Metazoa</taxon>
        <taxon>Spiralia</taxon>
        <taxon>Lophotrochozoa</taxon>
        <taxon>Mollusca</taxon>
        <taxon>Bivalvia</taxon>
        <taxon>Autobranchia</taxon>
        <taxon>Pteriomorphia</taxon>
        <taxon>Mytilida</taxon>
        <taxon>Mytiloidea</taxon>
        <taxon>Mytilidae</taxon>
        <taxon>Mytilinae</taxon>
        <taxon>Mytilus</taxon>
    </lineage>
</organism>
<gene>
    <name evidence="2" type="ORF">MCOR_25411</name>
</gene>
<dbReference type="Proteomes" id="UP000507470">
    <property type="component" value="Unassembled WGS sequence"/>
</dbReference>
<sequence length="210" mass="24082">MSTLKLTSKTFITFILKLLETFGVHSSRPELACPSSSVLQQLEDRGNQGSYTGRRYVNLLERNKTSILNSHRILMAKAQTSTESCQLLGTVVNVIKHNSHKENNTQKARFIEASGVFHPILHTWENTIHNYRSKAVPVENPEFKFIFDPPSSSKYTLYDQCKIISCLPNDHYWNEGTHAHVGYGRVLSVRDSTEKYKPASHRNLILYHHR</sequence>
<protein>
    <submittedName>
        <fullName evidence="2">Uncharacterized protein</fullName>
    </submittedName>
</protein>
<evidence type="ECO:0000256" key="1">
    <source>
        <dbReference type="SAM" id="SignalP"/>
    </source>
</evidence>
<dbReference type="OrthoDB" id="6184391at2759"/>
<dbReference type="AlphaFoldDB" id="A0A6J8C4B3"/>
<evidence type="ECO:0000313" key="2">
    <source>
        <dbReference type="EMBL" id="CAC5390301.1"/>
    </source>
</evidence>
<keyword evidence="3" id="KW-1185">Reference proteome</keyword>
<proteinExistence type="predicted"/>
<feature type="signal peptide" evidence="1">
    <location>
        <begin position="1"/>
        <end position="26"/>
    </location>
</feature>
<evidence type="ECO:0000313" key="3">
    <source>
        <dbReference type="Proteomes" id="UP000507470"/>
    </source>
</evidence>